<dbReference type="GO" id="GO:0004930">
    <property type="term" value="F:G protein-coupled receptor activity"/>
    <property type="evidence" value="ECO:0007669"/>
    <property type="project" value="InterPro"/>
</dbReference>
<dbReference type="AlphaFoldDB" id="A0A2C9L489"/>
<dbReference type="RefSeq" id="XP_013081235.2">
    <property type="nucleotide sequence ID" value="XM_013225781.2"/>
</dbReference>
<keyword evidence="4 5" id="KW-0472">Membrane</keyword>
<gene>
    <name evidence="7" type="primary">106066701</name>
</gene>
<feature type="transmembrane region" description="Helical" evidence="5">
    <location>
        <begin position="364"/>
        <end position="380"/>
    </location>
</feature>
<evidence type="ECO:0000256" key="1">
    <source>
        <dbReference type="ARBA" id="ARBA00004370"/>
    </source>
</evidence>
<dbReference type="VEuPathDB" id="VectorBase:BGLAX_034196"/>
<dbReference type="GO" id="GO:0016020">
    <property type="term" value="C:membrane"/>
    <property type="evidence" value="ECO:0007669"/>
    <property type="project" value="UniProtKB-SubCell"/>
</dbReference>
<feature type="transmembrane region" description="Helical" evidence="5">
    <location>
        <begin position="324"/>
        <end position="344"/>
    </location>
</feature>
<reference evidence="7" key="1">
    <citation type="submission" date="2020-05" db="UniProtKB">
        <authorList>
            <consortium name="EnsemblMetazoa"/>
        </authorList>
    </citation>
    <scope>IDENTIFICATION</scope>
    <source>
        <strain evidence="7">BB02</strain>
    </source>
</reference>
<evidence type="ECO:0000313" key="8">
    <source>
        <dbReference type="Proteomes" id="UP000076420"/>
    </source>
</evidence>
<feature type="transmembrane region" description="Helical" evidence="5">
    <location>
        <begin position="30"/>
        <end position="50"/>
    </location>
</feature>
<dbReference type="PROSITE" id="PS50262">
    <property type="entry name" value="G_PROTEIN_RECEP_F1_2"/>
    <property type="match status" value="1"/>
</dbReference>
<dbReference type="SUPFAM" id="SSF81321">
    <property type="entry name" value="Family A G protein-coupled receptor-like"/>
    <property type="match status" value="1"/>
</dbReference>
<feature type="domain" description="G-protein coupled receptors family 1 profile" evidence="6">
    <location>
        <begin position="42"/>
        <end position="377"/>
    </location>
</feature>
<dbReference type="EnsemblMetazoa" id="BGLB026845-RA">
    <property type="protein sequence ID" value="BGLB026845-PA"/>
    <property type="gene ID" value="BGLB026845"/>
</dbReference>
<feature type="transmembrane region" description="Helical" evidence="5">
    <location>
        <begin position="99"/>
        <end position="120"/>
    </location>
</feature>
<dbReference type="Gene3D" id="1.20.1070.10">
    <property type="entry name" value="Rhodopsin 7-helix transmembrane proteins"/>
    <property type="match status" value="1"/>
</dbReference>
<dbReference type="PRINTS" id="PR00237">
    <property type="entry name" value="GPCRRHODOPSN"/>
</dbReference>
<feature type="transmembrane region" description="Helical" evidence="5">
    <location>
        <begin position="141"/>
        <end position="161"/>
    </location>
</feature>
<evidence type="ECO:0000256" key="5">
    <source>
        <dbReference type="SAM" id="Phobius"/>
    </source>
</evidence>
<dbReference type="PANTHER" id="PTHR46641">
    <property type="entry name" value="FMRFAMIDE RECEPTOR-RELATED"/>
    <property type="match status" value="1"/>
</dbReference>
<keyword evidence="2 5" id="KW-0812">Transmembrane</keyword>
<evidence type="ECO:0000256" key="4">
    <source>
        <dbReference type="ARBA" id="ARBA00023136"/>
    </source>
</evidence>
<dbReference type="VEuPathDB" id="VectorBase:BGLB026845"/>
<evidence type="ECO:0000259" key="6">
    <source>
        <dbReference type="PROSITE" id="PS50262"/>
    </source>
</evidence>
<dbReference type="KEGG" id="bgt:106066701"/>
<dbReference type="PANTHER" id="PTHR46641:SF25">
    <property type="entry name" value="CNMAMIDE RECEPTOR-RELATED"/>
    <property type="match status" value="1"/>
</dbReference>
<dbReference type="OrthoDB" id="9990906at2759"/>
<dbReference type="Proteomes" id="UP000076420">
    <property type="component" value="Unassembled WGS sequence"/>
</dbReference>
<name>A0A2C9L489_BIOGL</name>
<evidence type="ECO:0000256" key="2">
    <source>
        <dbReference type="ARBA" id="ARBA00022692"/>
    </source>
</evidence>
<dbReference type="InterPro" id="IPR000276">
    <property type="entry name" value="GPCR_Rhodpsn"/>
</dbReference>
<dbReference type="InterPro" id="IPR052954">
    <property type="entry name" value="GPCR-Ligand_Int"/>
</dbReference>
<sequence length="397" mass="45066">MSRNLSTMMQEFPDVATYQSYMSIQRAQTLILPAICVMGFFANTLSLMVFLQPCLRRLSCSFYLAAKSASDFVFLATVFIIWLVRVDIHVFNTTGVCQIVVFFSYLTAFISIWLAVVLTVENLLCIWRPWYVQRTCNTTSACVLTFSIVAIGIALYQFSLWNNGIGYDKMSSHDSTTDSNLQNIAKHSPNATSERFDYRTDSAGEKLEVDLNEDSRTTTLAANLPSSTNSSGLTTVHTKTCMQLEKFEHFIVITTYIDSIITIFLPIVILAVTNSAIAFIAVRSSRRSRTLRKEKAVYQLPERQGATSSRGSASATLEKQASKFLFLVSVTLLVFHFPIHIVRLKMLVFSPSYQDVFLQRIFETLYYTHYAIGFFIYLIYGSNFRRVFIAILTRNSF</sequence>
<dbReference type="InterPro" id="IPR017452">
    <property type="entry name" value="GPCR_Rhodpsn_7TM"/>
</dbReference>
<keyword evidence="3 5" id="KW-1133">Transmembrane helix</keyword>
<comment type="subcellular location">
    <subcellularLocation>
        <location evidence="1">Membrane</location>
    </subcellularLocation>
</comment>
<evidence type="ECO:0000313" key="7">
    <source>
        <dbReference type="EnsemblMetazoa" id="BGLB026845-PA"/>
    </source>
</evidence>
<feature type="transmembrane region" description="Helical" evidence="5">
    <location>
        <begin position="62"/>
        <end position="84"/>
    </location>
</feature>
<protein>
    <recommendedName>
        <fullName evidence="6">G-protein coupled receptors family 1 profile domain-containing protein</fullName>
    </recommendedName>
</protein>
<proteinExistence type="predicted"/>
<organism evidence="7 8">
    <name type="scientific">Biomphalaria glabrata</name>
    <name type="common">Bloodfluke planorb</name>
    <name type="synonym">Freshwater snail</name>
    <dbReference type="NCBI Taxonomy" id="6526"/>
    <lineage>
        <taxon>Eukaryota</taxon>
        <taxon>Metazoa</taxon>
        <taxon>Spiralia</taxon>
        <taxon>Lophotrochozoa</taxon>
        <taxon>Mollusca</taxon>
        <taxon>Gastropoda</taxon>
        <taxon>Heterobranchia</taxon>
        <taxon>Euthyneura</taxon>
        <taxon>Panpulmonata</taxon>
        <taxon>Hygrophila</taxon>
        <taxon>Lymnaeoidea</taxon>
        <taxon>Planorbidae</taxon>
        <taxon>Biomphalaria</taxon>
    </lineage>
</organism>
<feature type="transmembrane region" description="Helical" evidence="5">
    <location>
        <begin position="260"/>
        <end position="282"/>
    </location>
</feature>
<accession>A0A2C9L489</accession>
<evidence type="ECO:0000256" key="3">
    <source>
        <dbReference type="ARBA" id="ARBA00022989"/>
    </source>
</evidence>
<dbReference type="STRING" id="6526.A0A2C9L489"/>